<gene>
    <name evidence="1" type="ORF">GTW58_08360</name>
</gene>
<sequence>MPAPRVPVPPALLNRWFTTTQATHHGVTSRQLWSANYRAVMPGVWEARSSAGSLPGTGTRDGLMARLPTVMFVRPDAVASHVTAAILLDFRLPFRPRVDQIIHLSVSSSANPLRVRGFAGHLFRAGPGEVWTGGGVSVTSPARTLVDLAAMKTARRRNVFTDDELVAVVDGIINEHQTGFHKGTLAQRSKPALADPVHRISLQIEGAHHDQRGQRVRDIERQRATEAAGWIEIRVVAADLVTGSNDPPGAPPRLVRLVREARARVLS</sequence>
<protein>
    <recommendedName>
        <fullName evidence="3">DUF559 domain-containing protein</fullName>
    </recommendedName>
</protein>
<keyword evidence="2" id="KW-1185">Reference proteome</keyword>
<evidence type="ECO:0008006" key="3">
    <source>
        <dbReference type="Google" id="ProtNLM"/>
    </source>
</evidence>
<name>A0A846TW78_9MICC</name>
<reference evidence="1 2" key="1">
    <citation type="submission" date="2020-02" db="EMBL/GenBank/DDBJ databases">
        <authorList>
            <person name="Sun Q."/>
        </authorList>
    </citation>
    <scope>NUCLEOTIDE SEQUENCE [LARGE SCALE GENOMIC DNA]</scope>
    <source>
        <strain evidence="1 2">YIM 13062</strain>
    </source>
</reference>
<organism evidence="1 2">
    <name type="scientific">Kocuria subflava</name>
    <dbReference type="NCBI Taxonomy" id="1736139"/>
    <lineage>
        <taxon>Bacteria</taxon>
        <taxon>Bacillati</taxon>
        <taxon>Actinomycetota</taxon>
        <taxon>Actinomycetes</taxon>
        <taxon>Micrococcales</taxon>
        <taxon>Micrococcaceae</taxon>
        <taxon>Kocuria</taxon>
    </lineage>
</organism>
<dbReference type="RefSeq" id="WP_119932009.1">
    <property type="nucleotide sequence ID" value="NZ_JAAVUN010000014.1"/>
</dbReference>
<dbReference type="Proteomes" id="UP000521379">
    <property type="component" value="Unassembled WGS sequence"/>
</dbReference>
<accession>A0A846TW78</accession>
<dbReference type="AlphaFoldDB" id="A0A846TW78"/>
<proteinExistence type="predicted"/>
<evidence type="ECO:0000313" key="1">
    <source>
        <dbReference type="EMBL" id="NKE09944.1"/>
    </source>
</evidence>
<dbReference type="EMBL" id="JAAVUN010000014">
    <property type="protein sequence ID" value="NKE09944.1"/>
    <property type="molecule type" value="Genomic_DNA"/>
</dbReference>
<evidence type="ECO:0000313" key="2">
    <source>
        <dbReference type="Proteomes" id="UP000521379"/>
    </source>
</evidence>
<comment type="caution">
    <text evidence="1">The sequence shown here is derived from an EMBL/GenBank/DDBJ whole genome shotgun (WGS) entry which is preliminary data.</text>
</comment>